<dbReference type="KEGG" id="buy:D8S85_09990"/>
<proteinExistence type="predicted"/>
<keyword evidence="1" id="KW-0175">Coiled coil</keyword>
<dbReference type="OrthoDB" id="5422202at2"/>
<evidence type="ECO:0000256" key="2">
    <source>
        <dbReference type="SAM" id="MobiDB-lite"/>
    </source>
</evidence>
<dbReference type="InterPro" id="IPR007139">
    <property type="entry name" value="DUF349"/>
</dbReference>
<feature type="region of interest" description="Disordered" evidence="2">
    <location>
        <begin position="1"/>
        <end position="45"/>
    </location>
</feature>
<dbReference type="AlphaFoldDB" id="A0A3Q9INB4"/>
<keyword evidence="4" id="KW-1185">Reference proteome</keyword>
<dbReference type="RefSeq" id="WP_106480568.1">
    <property type="nucleotide sequence ID" value="NZ_CP032819.1"/>
</dbReference>
<evidence type="ECO:0000313" key="4">
    <source>
        <dbReference type="Proteomes" id="UP000270673"/>
    </source>
</evidence>
<feature type="compositionally biased region" description="Low complexity" evidence="2">
    <location>
        <begin position="1"/>
        <end position="16"/>
    </location>
</feature>
<sequence length="619" mass="73301">MEQENLQQAEELNNNETISPDTLNDETQNEVSVQGQPTPIEKAPEKEVPAWDFSSFNTDEIISHMKSLIDDFPVQRLKVLDSLPQVFEAQYQREYDKALADFTKDGSPAEAFDYQDTSKERFYSVYRTYREKKTEYYKKLEGEKEQNLKEKLQIIEELKDLIQHEESLNKTYQDFRNLQDRWRNTGMVPQAQAGDLLETYHHHVENFFNYIKINKELRDLDLKKNLDAKNALIEQANALLEDNNIGNAFRQLQSLHSQWKEIGPVAKEVQEETWNRFKEVTDKINSAYHRFFDNLREEQDNNLKIKEDICAKLENYATVSFEKLSDWNVATDSVLALQTEWKHAGTIPLKERNRLYKRYRAACDTFFDRKRQYFQDIQALQNKNLTKKIELCEKVEALKDSTDWGTTTKKIIEYQKEWKTIGPVSKKISNKIWNRFRSACDYFFDRKSAQFKHVSSDQEKNLELKRELIEEVRNFKLTGNNDDDIEALKAFQTRWAEIGFVPIKEKEVVQNEFRKLINDHFDQLDIDEFEKNIERFKSKINTFDNSDDKDSKIIQEREKLVNKIKQLETDLHAWENNIGFFSKSSNSDSLVKEFSNKIESARHKLALMQEKLRLIDGMI</sequence>
<dbReference type="EMBL" id="CP032819">
    <property type="protein sequence ID" value="AZS29843.1"/>
    <property type="molecule type" value="Genomic_DNA"/>
</dbReference>
<evidence type="ECO:0000256" key="1">
    <source>
        <dbReference type="SAM" id="Coils"/>
    </source>
</evidence>
<name>A0A3Q9INB4_9BACT</name>
<dbReference type="Pfam" id="PF03993">
    <property type="entry name" value="DUF349"/>
    <property type="match status" value="5"/>
</dbReference>
<evidence type="ECO:0000313" key="3">
    <source>
        <dbReference type="EMBL" id="AZS29843.1"/>
    </source>
</evidence>
<gene>
    <name evidence="3" type="ORF">D8S85_09990</name>
</gene>
<feature type="coiled-coil region" evidence="1">
    <location>
        <begin position="526"/>
        <end position="611"/>
    </location>
</feature>
<dbReference type="Proteomes" id="UP000270673">
    <property type="component" value="Chromosome"/>
</dbReference>
<reference evidence="3 4" key="1">
    <citation type="submission" date="2018-10" db="EMBL/GenBank/DDBJ databases">
        <title>Butyricimonas faecalis sp. nov., isolated from human faeces and emended description of the genus Butyricimonas.</title>
        <authorList>
            <person name="Le Roy T."/>
            <person name="Van der Smissen P."/>
            <person name="Paquot A."/>
            <person name="Delzenne N."/>
            <person name="Muccioli G."/>
            <person name="Collet J.-F."/>
            <person name="Cani P.D."/>
        </authorList>
    </citation>
    <scope>NUCLEOTIDE SEQUENCE [LARGE SCALE GENOMIC DNA]</scope>
    <source>
        <strain evidence="3 4">H184</strain>
    </source>
</reference>
<accession>A0A3Q9INB4</accession>
<protein>
    <submittedName>
        <fullName evidence="3">DUF349 domain-containing protein</fullName>
    </submittedName>
</protein>
<organism evidence="3 4">
    <name type="scientific">Butyricimonas faecalis</name>
    <dbReference type="NCBI Taxonomy" id="2093856"/>
    <lineage>
        <taxon>Bacteria</taxon>
        <taxon>Pseudomonadati</taxon>
        <taxon>Bacteroidota</taxon>
        <taxon>Bacteroidia</taxon>
        <taxon>Bacteroidales</taxon>
        <taxon>Odoribacteraceae</taxon>
        <taxon>Butyricimonas</taxon>
    </lineage>
</organism>